<dbReference type="AlphaFoldDB" id="A0A7G7VMI2"/>
<name>A0A7G7VMI2_9FIRM</name>
<evidence type="ECO:0000313" key="2">
    <source>
        <dbReference type="EMBL" id="QNH55325.1"/>
    </source>
</evidence>
<dbReference type="RefSeq" id="WP_185981145.1">
    <property type="nucleotide sequence ID" value="NZ_CP060204.1"/>
</dbReference>
<dbReference type="Gene3D" id="3.40.50.2000">
    <property type="entry name" value="Glycogen Phosphorylase B"/>
    <property type="match status" value="2"/>
</dbReference>
<organism evidence="2 3">
    <name type="scientific">Selenomonas timonae</name>
    <dbReference type="NCBI Taxonomy" id="2754044"/>
    <lineage>
        <taxon>Bacteria</taxon>
        <taxon>Bacillati</taxon>
        <taxon>Bacillota</taxon>
        <taxon>Negativicutes</taxon>
        <taxon>Selenomonadales</taxon>
        <taxon>Selenomonadaceae</taxon>
        <taxon>Selenomonas</taxon>
    </lineage>
</organism>
<dbReference type="SUPFAM" id="SSF53756">
    <property type="entry name" value="UDP-Glycosyltransferase/glycogen phosphorylase"/>
    <property type="match status" value="1"/>
</dbReference>
<dbReference type="PANTHER" id="PTHR12526">
    <property type="entry name" value="GLYCOSYLTRANSFERASE"/>
    <property type="match status" value="1"/>
</dbReference>
<dbReference type="GO" id="GO:0016757">
    <property type="term" value="F:glycosyltransferase activity"/>
    <property type="evidence" value="ECO:0007669"/>
    <property type="project" value="InterPro"/>
</dbReference>
<dbReference type="PANTHER" id="PTHR12526:SF630">
    <property type="entry name" value="GLYCOSYLTRANSFERASE"/>
    <property type="match status" value="1"/>
</dbReference>
<accession>A0A7G7VMI2</accession>
<dbReference type="KEGG" id="stim:H1B31_05210"/>
<dbReference type="InterPro" id="IPR001296">
    <property type="entry name" value="Glyco_trans_1"/>
</dbReference>
<evidence type="ECO:0000313" key="3">
    <source>
        <dbReference type="Proteomes" id="UP000515480"/>
    </source>
</evidence>
<dbReference type="Pfam" id="PF00534">
    <property type="entry name" value="Glycos_transf_1"/>
    <property type="match status" value="1"/>
</dbReference>
<dbReference type="Proteomes" id="UP000515480">
    <property type="component" value="Chromosome"/>
</dbReference>
<gene>
    <name evidence="2" type="ORF">H1B31_05210</name>
</gene>
<keyword evidence="3" id="KW-1185">Reference proteome</keyword>
<reference evidence="2 3" key="1">
    <citation type="submission" date="2020-07" db="EMBL/GenBank/DDBJ databases">
        <title>Complete genome and description of Selenomonas timonensis sp. nov., a new bacterium isolated from a gingivitis subject.</title>
        <authorList>
            <person name="Antezack A."/>
        </authorList>
    </citation>
    <scope>NUCLEOTIDE SEQUENCE [LARGE SCALE GENOMIC DNA]</scope>
    <source>
        <strain evidence="2 3">Marseille-Q3039</strain>
    </source>
</reference>
<keyword evidence="2" id="KW-0808">Transferase</keyword>
<proteinExistence type="predicted"/>
<feature type="domain" description="Glycosyl transferase family 1" evidence="1">
    <location>
        <begin position="199"/>
        <end position="366"/>
    </location>
</feature>
<sequence>MRILLANFAKMVGDSGGLAKVNVAFANEMVRRGHAVTTAYSDDREGDFFYPLDPRVTAYNLRHFRGQTHLYSLSYKVRREILRAFSQKAGRAVNNDFTEKYLLPHVQTILEETVPEVIISFQPASAKSLLSDLHTKIPVITMSHGDPEDYFHTYPTAELPSLSLSAVCQVLLPSFAEHLKAHLPEARVEVIGNVVPQYEEQADLQREKEKYKIIFVGRMVRNHKRPHLLIEAFIKIAAEFPDWTLELWGAEDDKRYQKELQAMIERAGLAERILFCGTTMNVPAVLADADLYVMPSAYEAFGLSLAEGMSMGLPVVGYRNCVAVNELIRDGDNGLLAADGADALAERMALLMRDRDLRVRMGAAARGSMRAYAPEIIWTKWENLMREVAAPHDSSKIQS</sequence>
<dbReference type="EMBL" id="CP060204">
    <property type="protein sequence ID" value="QNH55325.1"/>
    <property type="molecule type" value="Genomic_DNA"/>
</dbReference>
<protein>
    <submittedName>
        <fullName evidence="2">Glycosyltransferase</fullName>
    </submittedName>
</protein>
<evidence type="ECO:0000259" key="1">
    <source>
        <dbReference type="Pfam" id="PF00534"/>
    </source>
</evidence>